<dbReference type="InterPro" id="IPR042197">
    <property type="entry name" value="Apaf_helical"/>
</dbReference>
<dbReference type="FunFam" id="1.10.8.430:FF:000003">
    <property type="entry name" value="Probable disease resistance protein At5g66910"/>
    <property type="match status" value="1"/>
</dbReference>
<dbReference type="Gene3D" id="1.10.8.430">
    <property type="entry name" value="Helical domain of apoptotic protease-activating factors"/>
    <property type="match status" value="1"/>
</dbReference>
<sequence length="940" mass="108168">MADAIVTTAIERISDLLIQEAAVLSNVRKEVERLQAELRRMQCFLKYTDCKQDQDELVRNWIADIREVAYDAEDVIDAFLLTIPRREVGFCGLIKNCTSMLTKAPQLRDIGQQIYSIRNRIGDISTSMQTCGIKFVGEAEGSSSASEMQRRLRRIDPYDDDEHVIRLESTTKELLDQLMLEDDQRRVVSIVGMGGIGKTTLAKLVYNRFDVKRHFDCLSWAFISQQFSPGDVFSGILREVGAKWENMGSMKEEDLIRTLKDVLKEKRYLVVLDDIWKEEAWDSLKRAFPKGKKGSKVLFTTRVKEVASYADPRSSPVEPPFLTNEEGWELLSRTAFPEDIASEQGYAPEFERIGKEIVRKCGGLPLAIAVLGGLLANKSLKEWEMVQKDINAQFTKLQQRNQYAGVDWILALSYQELPFRLKPCFLYLSQFPEDMEIDKKTLIRMWIAEGFLPQPLRGEGDETMEDVGEQFLEELANRCMVQVSERDHTGIGIKKCRMHDLMRDMCVSKAREESFLGVIEHQKDIAASTNKSRRIAVHKIRFVPSEDCGPRLRSLLYLNPREEFLFTLDRNQVIFIFKNLKLLRVLNIQNMIPKESYIPREIGDLIHLRYLGLRNTITIIYVFPKRRYLPKLITPLPASIGNLKSLYTLDLRRGRHEQNDYWKVPDVMWKLKCLRQLLLDPHADDKWKCSLDTLRQLETLKWIEAKSLIRKDALLNLTNLRNLGVVFQRKEEAEMVLRSPISRLGRLCLLKMVMSEQSSFASLEPLSGCHHLTKLRLNGIILEDPHSSLHNLEYLPGSLAKLSLINSKLKNDPMGILNKLPNLRFLDLGSKSYEGSEMVCSAHGFPQLETLRLSGLHVLEWKIEEGAMPFLKDLSLTFLRELRTIPEGLKFVSSLQKLDLFDMAQEFTKRVKVIDGVEGEDFDKVCHIPSIIVHTFDYCP</sequence>
<feature type="domain" description="Disease resistance N-terminal" evidence="6">
    <location>
        <begin position="5"/>
        <end position="87"/>
    </location>
</feature>
<dbReference type="InterPro" id="IPR058922">
    <property type="entry name" value="WHD_DRP"/>
</dbReference>
<feature type="domain" description="Disease resistance protein winged helix" evidence="7">
    <location>
        <begin position="431"/>
        <end position="505"/>
    </location>
</feature>
<feature type="domain" description="Disease resistance R13L4/SHOC-2-like LRR" evidence="8">
    <location>
        <begin position="573"/>
        <end position="900"/>
    </location>
</feature>
<evidence type="ECO:0000256" key="3">
    <source>
        <dbReference type="ARBA" id="ARBA00022821"/>
    </source>
</evidence>
<dbReference type="Gene3D" id="1.10.10.10">
    <property type="entry name" value="Winged helix-like DNA-binding domain superfamily/Winged helix DNA-binding domain"/>
    <property type="match status" value="1"/>
</dbReference>
<dbReference type="PANTHER" id="PTHR23155:SF1185">
    <property type="entry name" value="DISEASE RESISTANCE RPP8-LIKE PROTEIN 3-RELATED"/>
    <property type="match status" value="1"/>
</dbReference>
<accession>A0A8B0H9Y8</accession>
<evidence type="ECO:0000259" key="5">
    <source>
        <dbReference type="Pfam" id="PF00931"/>
    </source>
</evidence>
<dbReference type="InterPro" id="IPR027417">
    <property type="entry name" value="P-loop_NTPase"/>
</dbReference>
<dbReference type="Pfam" id="PF23598">
    <property type="entry name" value="LRR_14"/>
    <property type="match status" value="1"/>
</dbReference>
<name>A0A8B0H9Y8_HEVBR</name>
<dbReference type="Pfam" id="PF23559">
    <property type="entry name" value="WHD_DRP"/>
    <property type="match status" value="1"/>
</dbReference>
<dbReference type="PANTHER" id="PTHR23155">
    <property type="entry name" value="DISEASE RESISTANCE PROTEIN RP"/>
    <property type="match status" value="1"/>
</dbReference>
<dbReference type="Gene3D" id="3.80.10.10">
    <property type="entry name" value="Ribonuclease Inhibitor"/>
    <property type="match status" value="2"/>
</dbReference>
<dbReference type="Pfam" id="PF18052">
    <property type="entry name" value="Rx_N"/>
    <property type="match status" value="1"/>
</dbReference>
<dbReference type="InterPro" id="IPR002182">
    <property type="entry name" value="NB-ARC"/>
</dbReference>
<dbReference type="FunFam" id="1.10.10.10:FF:000322">
    <property type="entry name" value="Probable disease resistance protein At1g63360"/>
    <property type="match status" value="1"/>
</dbReference>
<dbReference type="InterPro" id="IPR055414">
    <property type="entry name" value="LRR_R13L4/SHOC2-like"/>
</dbReference>
<keyword evidence="3" id="KW-0611">Plant defense</keyword>
<dbReference type="GO" id="GO:0098542">
    <property type="term" value="P:defense response to other organism"/>
    <property type="evidence" value="ECO:0007669"/>
    <property type="project" value="TreeGrafter"/>
</dbReference>
<dbReference type="InterPro" id="IPR036388">
    <property type="entry name" value="WH-like_DNA-bd_sf"/>
</dbReference>
<evidence type="ECO:0000313" key="9">
    <source>
        <dbReference type="EMBL" id="QTU90805.1"/>
    </source>
</evidence>
<dbReference type="Gene3D" id="3.40.50.300">
    <property type="entry name" value="P-loop containing nucleotide triphosphate hydrolases"/>
    <property type="match status" value="1"/>
</dbReference>
<dbReference type="EMBL" id="MW664942">
    <property type="protein sequence ID" value="QTU90805.1"/>
    <property type="molecule type" value="mRNA"/>
</dbReference>
<evidence type="ECO:0000256" key="1">
    <source>
        <dbReference type="ARBA" id="ARBA00022737"/>
    </source>
</evidence>
<dbReference type="InterPro" id="IPR038005">
    <property type="entry name" value="RX-like_CC"/>
</dbReference>
<organism evidence="9">
    <name type="scientific">Hevea brasiliensis</name>
    <name type="common">Para rubber tree</name>
    <name type="synonym">Siphonia brasiliensis</name>
    <dbReference type="NCBI Taxonomy" id="3981"/>
    <lineage>
        <taxon>Eukaryota</taxon>
        <taxon>Viridiplantae</taxon>
        <taxon>Streptophyta</taxon>
        <taxon>Embryophyta</taxon>
        <taxon>Tracheophyta</taxon>
        <taxon>Spermatophyta</taxon>
        <taxon>Magnoliopsida</taxon>
        <taxon>eudicotyledons</taxon>
        <taxon>Gunneridae</taxon>
        <taxon>Pentapetalae</taxon>
        <taxon>rosids</taxon>
        <taxon>fabids</taxon>
        <taxon>Malpighiales</taxon>
        <taxon>Euphorbiaceae</taxon>
        <taxon>Crotonoideae</taxon>
        <taxon>Micrandreae</taxon>
        <taxon>Hevea</taxon>
    </lineage>
</organism>
<keyword evidence="4" id="KW-0175">Coiled coil</keyword>
<dbReference type="GO" id="GO:0043531">
    <property type="term" value="F:ADP binding"/>
    <property type="evidence" value="ECO:0007669"/>
    <property type="project" value="InterPro"/>
</dbReference>
<dbReference type="InterPro" id="IPR032675">
    <property type="entry name" value="LRR_dom_sf"/>
</dbReference>
<dbReference type="AlphaFoldDB" id="A0A8B0H9Y8"/>
<dbReference type="CDD" id="cd14798">
    <property type="entry name" value="RX-CC_like"/>
    <property type="match status" value="1"/>
</dbReference>
<protein>
    <submittedName>
        <fullName evidence="9">NLR disease resistance protein RPM1-3</fullName>
    </submittedName>
</protein>
<keyword evidence="2" id="KW-0547">Nucleotide-binding</keyword>
<feature type="domain" description="NB-ARC" evidence="5">
    <location>
        <begin position="169"/>
        <end position="339"/>
    </location>
</feature>
<evidence type="ECO:0000259" key="8">
    <source>
        <dbReference type="Pfam" id="PF23598"/>
    </source>
</evidence>
<dbReference type="Pfam" id="PF00931">
    <property type="entry name" value="NB-ARC"/>
    <property type="match status" value="1"/>
</dbReference>
<feature type="coiled-coil region" evidence="4">
    <location>
        <begin position="17"/>
        <end position="44"/>
    </location>
</feature>
<evidence type="ECO:0000256" key="4">
    <source>
        <dbReference type="SAM" id="Coils"/>
    </source>
</evidence>
<evidence type="ECO:0000259" key="6">
    <source>
        <dbReference type="Pfam" id="PF18052"/>
    </source>
</evidence>
<proteinExistence type="evidence at transcript level"/>
<dbReference type="InterPro" id="IPR044974">
    <property type="entry name" value="Disease_R_plants"/>
</dbReference>
<keyword evidence="1" id="KW-0677">Repeat</keyword>
<evidence type="ECO:0000256" key="2">
    <source>
        <dbReference type="ARBA" id="ARBA00022741"/>
    </source>
</evidence>
<reference evidence="9" key="1">
    <citation type="submission" date="2021-02" db="EMBL/GenBank/DDBJ databases">
        <authorList>
            <person name="Ke Y.-H."/>
            <person name="Zhang Y."/>
            <person name="Wang L.-F."/>
        </authorList>
    </citation>
    <scope>NUCLEOTIDE SEQUENCE</scope>
</reference>
<dbReference type="PRINTS" id="PR00364">
    <property type="entry name" value="DISEASERSIST"/>
</dbReference>
<evidence type="ECO:0000259" key="7">
    <source>
        <dbReference type="Pfam" id="PF23559"/>
    </source>
</evidence>
<dbReference type="InterPro" id="IPR041118">
    <property type="entry name" value="Rx_N"/>
</dbReference>
<gene>
    <name evidence="9" type="primary">RPM1-3</name>
</gene>
<dbReference type="SUPFAM" id="SSF52058">
    <property type="entry name" value="L domain-like"/>
    <property type="match status" value="1"/>
</dbReference>
<dbReference type="SUPFAM" id="SSF52540">
    <property type="entry name" value="P-loop containing nucleoside triphosphate hydrolases"/>
    <property type="match status" value="1"/>
</dbReference>
<dbReference type="Gene3D" id="1.20.5.4130">
    <property type="match status" value="1"/>
</dbReference>
<dbReference type="FunFam" id="3.40.50.300:FF:001091">
    <property type="entry name" value="Probable disease resistance protein At1g61300"/>
    <property type="match status" value="1"/>
</dbReference>